<reference evidence="7 8" key="1">
    <citation type="submission" date="2016-12" db="EMBL/GenBank/DDBJ databases">
        <title>The genomes of Aspergillus section Nigri reveals drivers in fungal speciation.</title>
        <authorList>
            <consortium name="DOE Joint Genome Institute"/>
            <person name="Vesth T.C."/>
            <person name="Nybo J."/>
            <person name="Theobald S."/>
            <person name="Brandl J."/>
            <person name="Frisvad J.C."/>
            <person name="Nielsen K.F."/>
            <person name="Lyhne E.K."/>
            <person name="Kogle M.E."/>
            <person name="Kuo A."/>
            <person name="Riley R."/>
            <person name="Clum A."/>
            <person name="Nolan M."/>
            <person name="Lipzen A."/>
            <person name="Salamov A."/>
            <person name="Henrissat B."/>
            <person name="Wiebenga A."/>
            <person name="De Vries R.P."/>
            <person name="Grigoriev I.V."/>
            <person name="Mortensen U.H."/>
            <person name="Andersen M.R."/>
            <person name="Baker S.E."/>
        </authorList>
    </citation>
    <scope>NUCLEOTIDE SEQUENCE [LARGE SCALE GENOMIC DNA]</scope>
    <source>
        <strain evidence="7 8">CBS 115572</strain>
    </source>
</reference>
<keyword evidence="2 5" id="KW-0812">Transmembrane</keyword>
<dbReference type="Gene3D" id="1.20.1080.10">
    <property type="entry name" value="Glycerol uptake facilitator protein"/>
    <property type="match status" value="1"/>
</dbReference>
<dbReference type="Gene3D" id="1.10.530.10">
    <property type="match status" value="1"/>
</dbReference>
<dbReference type="PANTHER" id="PTHR47002:SF2">
    <property type="entry name" value="AQUAPORIN AQPAE.A-LIKE"/>
    <property type="match status" value="1"/>
</dbReference>
<dbReference type="InterPro" id="IPR023271">
    <property type="entry name" value="Aquaporin-like"/>
</dbReference>
<proteinExistence type="predicted"/>
<sequence length="563" mass="60978">MRFTQFINTLAIGSLAGIVAAAPLGTRTLEVTERGESLASRSTSAVVTVSALAVSTINNEDGKSSASNSYTLYTGDGSVAAGWPAKSDWLSFDEMWAANKEIIAKSCSNNGWGADNSETETANLKAAIQQVAEESKVDHRFILAVVLQESKGCVRVKTTANSVSNPGLMQSYEGTGTCWEKSTCSDAEIVQMIRDGSIGTAYSGGYGLASLINMADRTTVAGFYRAARLYNSGAYSLESTDDLVSTIGAATSCYASDIANRLTGWTTAATNFPTSFSVSIGDPIHFHPTGNRRLPESHTSSSYLRLSMQIILPSSNMCTASHQQSPIQKPTTMNPNHKAPIPIPQIPNSQPDPRLLHPERWTSIHLWKCAMSECLASMMYTFMLNWVTITPCPSDKDNNTADSLNNLNTIRFLPVTIINILLLPLIITTFARSTGGHVTPIITLSAYFTRGISLSRAILYLTGQTVGGVLAGWATERAYGGRGVIVRECFFNTEKVSTRDTYMVETFSCFALITLITRFANDQKPGRMFRGSLSPWVVGITTEAVFWGSRLIYQGYTGAGMSW</sequence>
<dbReference type="RefSeq" id="XP_025472809.1">
    <property type="nucleotide sequence ID" value="XM_025607622.1"/>
</dbReference>
<keyword evidence="4 5" id="KW-0472">Membrane</keyword>
<dbReference type="Proteomes" id="UP000246702">
    <property type="component" value="Unassembled WGS sequence"/>
</dbReference>
<accession>A0A317XFW4</accession>
<organism evidence="7 8">
    <name type="scientific">Aspergillus sclerotioniger CBS 115572</name>
    <dbReference type="NCBI Taxonomy" id="1450535"/>
    <lineage>
        <taxon>Eukaryota</taxon>
        <taxon>Fungi</taxon>
        <taxon>Dikarya</taxon>
        <taxon>Ascomycota</taxon>
        <taxon>Pezizomycotina</taxon>
        <taxon>Eurotiomycetes</taxon>
        <taxon>Eurotiomycetidae</taxon>
        <taxon>Eurotiales</taxon>
        <taxon>Aspergillaceae</taxon>
        <taxon>Aspergillus</taxon>
        <taxon>Aspergillus subgen. Circumdati</taxon>
    </lineage>
</organism>
<dbReference type="InterPro" id="IPR023346">
    <property type="entry name" value="Lysozyme-like_dom_sf"/>
</dbReference>
<feature type="transmembrane region" description="Helical" evidence="5">
    <location>
        <begin position="457"/>
        <end position="474"/>
    </location>
</feature>
<dbReference type="STRING" id="1450535.A0A317XFW4"/>
<dbReference type="SUPFAM" id="SSF81338">
    <property type="entry name" value="Aquaporin-like"/>
    <property type="match status" value="1"/>
</dbReference>
<dbReference type="GO" id="GO:0015267">
    <property type="term" value="F:channel activity"/>
    <property type="evidence" value="ECO:0007669"/>
    <property type="project" value="InterPro"/>
</dbReference>
<evidence type="ECO:0000313" key="7">
    <source>
        <dbReference type="EMBL" id="PWY96048.1"/>
    </source>
</evidence>
<evidence type="ECO:0000256" key="3">
    <source>
        <dbReference type="ARBA" id="ARBA00022989"/>
    </source>
</evidence>
<dbReference type="PANTHER" id="PTHR47002">
    <property type="entry name" value="AQUAPORIN-LIKE"/>
    <property type="match status" value="1"/>
</dbReference>
<keyword evidence="3 5" id="KW-1133">Transmembrane helix</keyword>
<comment type="caution">
    <text evidence="7">The sequence shown here is derived from an EMBL/GenBank/DDBJ whole genome shotgun (WGS) entry which is preliminary data.</text>
</comment>
<dbReference type="GeneID" id="37109765"/>
<evidence type="ECO:0000256" key="5">
    <source>
        <dbReference type="SAM" id="Phobius"/>
    </source>
</evidence>
<dbReference type="Pfam" id="PF00230">
    <property type="entry name" value="MIP"/>
    <property type="match status" value="1"/>
</dbReference>
<gene>
    <name evidence="7" type="ORF">BO94DRAFT_454838</name>
</gene>
<evidence type="ECO:0000313" key="8">
    <source>
        <dbReference type="Proteomes" id="UP000246702"/>
    </source>
</evidence>
<dbReference type="OrthoDB" id="1193027at2759"/>
<keyword evidence="8" id="KW-1185">Reference proteome</keyword>
<keyword evidence="6" id="KW-0732">Signal</keyword>
<feature type="transmembrane region" description="Helical" evidence="5">
    <location>
        <begin position="502"/>
        <end position="521"/>
    </location>
</feature>
<dbReference type="SUPFAM" id="SSF53955">
    <property type="entry name" value="Lysozyme-like"/>
    <property type="match status" value="1"/>
</dbReference>
<evidence type="ECO:0000256" key="4">
    <source>
        <dbReference type="ARBA" id="ARBA00023136"/>
    </source>
</evidence>
<feature type="chain" id="PRO_5016326560" description="Aquaporin-like protein" evidence="6">
    <location>
        <begin position="22"/>
        <end position="563"/>
    </location>
</feature>
<dbReference type="AlphaFoldDB" id="A0A317XFW4"/>
<feature type="signal peptide" evidence="6">
    <location>
        <begin position="1"/>
        <end position="21"/>
    </location>
</feature>
<comment type="subcellular location">
    <subcellularLocation>
        <location evidence="1">Membrane</location>
        <topology evidence="1">Multi-pass membrane protein</topology>
    </subcellularLocation>
</comment>
<dbReference type="InterPro" id="IPR000425">
    <property type="entry name" value="MIP"/>
</dbReference>
<feature type="transmembrane region" description="Helical" evidence="5">
    <location>
        <begin position="412"/>
        <end position="431"/>
    </location>
</feature>
<name>A0A317XFW4_9EURO</name>
<evidence type="ECO:0000256" key="2">
    <source>
        <dbReference type="ARBA" id="ARBA00022692"/>
    </source>
</evidence>
<protein>
    <recommendedName>
        <fullName evidence="9">Aquaporin-like protein</fullName>
    </recommendedName>
</protein>
<evidence type="ECO:0000256" key="1">
    <source>
        <dbReference type="ARBA" id="ARBA00004141"/>
    </source>
</evidence>
<dbReference type="EMBL" id="MSFK01000002">
    <property type="protein sequence ID" value="PWY96048.1"/>
    <property type="molecule type" value="Genomic_DNA"/>
</dbReference>
<evidence type="ECO:0000256" key="6">
    <source>
        <dbReference type="SAM" id="SignalP"/>
    </source>
</evidence>
<dbReference type="GO" id="GO:0016020">
    <property type="term" value="C:membrane"/>
    <property type="evidence" value="ECO:0007669"/>
    <property type="project" value="UniProtKB-SubCell"/>
</dbReference>
<evidence type="ECO:0008006" key="9">
    <source>
        <dbReference type="Google" id="ProtNLM"/>
    </source>
</evidence>